<accession>A0A0B6ZCC9</accession>
<organism evidence="1">
    <name type="scientific">Arion vulgaris</name>
    <dbReference type="NCBI Taxonomy" id="1028688"/>
    <lineage>
        <taxon>Eukaryota</taxon>
        <taxon>Metazoa</taxon>
        <taxon>Spiralia</taxon>
        <taxon>Lophotrochozoa</taxon>
        <taxon>Mollusca</taxon>
        <taxon>Gastropoda</taxon>
        <taxon>Heterobranchia</taxon>
        <taxon>Euthyneura</taxon>
        <taxon>Panpulmonata</taxon>
        <taxon>Eupulmonata</taxon>
        <taxon>Stylommatophora</taxon>
        <taxon>Helicina</taxon>
        <taxon>Arionoidea</taxon>
        <taxon>Arionidae</taxon>
        <taxon>Arion</taxon>
    </lineage>
</organism>
<dbReference type="EMBL" id="HACG01019303">
    <property type="protein sequence ID" value="CEK66168.1"/>
    <property type="molecule type" value="Transcribed_RNA"/>
</dbReference>
<protein>
    <submittedName>
        <fullName evidence="1">Uncharacterized protein</fullName>
    </submittedName>
</protein>
<reference evidence="1" key="1">
    <citation type="submission" date="2014-12" db="EMBL/GenBank/DDBJ databases">
        <title>Insight into the proteome of Arion vulgaris.</title>
        <authorList>
            <person name="Aradska J."/>
            <person name="Bulat T."/>
            <person name="Smidak R."/>
            <person name="Sarate P."/>
            <person name="Gangsoo J."/>
            <person name="Sialana F."/>
            <person name="Bilban M."/>
            <person name="Lubec G."/>
        </authorList>
    </citation>
    <scope>NUCLEOTIDE SEQUENCE</scope>
    <source>
        <tissue evidence="1">Skin</tissue>
    </source>
</reference>
<dbReference type="AlphaFoldDB" id="A0A0B6ZCC9"/>
<evidence type="ECO:0000313" key="1">
    <source>
        <dbReference type="EMBL" id="CEK66168.1"/>
    </source>
</evidence>
<gene>
    <name evidence="1" type="primary">ORF57542</name>
</gene>
<name>A0A0B6ZCC9_9EUPU</name>
<sequence length="90" mass="10362">MVISSLVACNIYNTVVHQIPVSIWSSNIYCHADCFKTIFKDGRYESHPIVLPIRIVYQYSRCYYDISLIPASQIVFKLVPGHMLAKPQKE</sequence>
<proteinExistence type="predicted"/>